<dbReference type="NCBIfam" id="TIGR00044">
    <property type="entry name" value="YggS family pyridoxal phosphate-dependent enzyme"/>
    <property type="match status" value="1"/>
</dbReference>
<evidence type="ECO:0000256" key="2">
    <source>
        <dbReference type="HAMAP-Rule" id="MF_02087"/>
    </source>
</evidence>
<dbReference type="InterPro" id="IPR029066">
    <property type="entry name" value="PLP-binding_barrel"/>
</dbReference>
<accession>W7D171</accession>
<comment type="caution">
    <text evidence="6">The sequence shown here is derived from an EMBL/GenBank/DDBJ whole genome shotgun (WGS) entry which is preliminary data.</text>
</comment>
<dbReference type="InterPro" id="IPR001608">
    <property type="entry name" value="Ala_racemase_N"/>
</dbReference>
<feature type="domain" description="Alanine racemase N-terminal" evidence="5">
    <location>
        <begin position="4"/>
        <end position="216"/>
    </location>
</feature>
<feature type="modified residue" description="N6-(pyridoxal phosphate)lysine" evidence="2 3">
    <location>
        <position position="28"/>
    </location>
</feature>
<proteinExistence type="inferred from homology"/>
<dbReference type="RefSeq" id="WP_035313331.1">
    <property type="nucleotide sequence ID" value="NZ_AODH01000009.1"/>
</dbReference>
<comment type="function">
    <text evidence="2">Pyridoxal 5'-phosphate (PLP)-binding protein, which is involved in PLP homeostasis.</text>
</comment>
<name>W7D171_9LIST</name>
<evidence type="ECO:0000256" key="1">
    <source>
        <dbReference type="ARBA" id="ARBA00022898"/>
    </source>
</evidence>
<sequence length="220" mass="24265">MGLTDNFTKVTNKMLATGQPAQLVAVTKTVGIDVIEQLYALGQRHFGENRADVLTAKQAALSDKYPDIVWHFIGSLQTRKVKEVLPATTYIHSLDRLSLAKEINKRATEESNCFVEVNVAGEANKHGMAPDDVIPFIEQLTHYPNIKVVGLMTMAPFVASEQELHEVFAQLKQLTNDVQALQLKHAPCLEASMGMSNDYQIALQEGATFVRVGTELVTVN</sequence>
<dbReference type="HAMAP" id="MF_02087">
    <property type="entry name" value="PLP_homeostasis"/>
    <property type="match status" value="1"/>
</dbReference>
<gene>
    <name evidence="6" type="ORF">BCAMP_02570</name>
</gene>
<evidence type="ECO:0000256" key="4">
    <source>
        <dbReference type="RuleBase" id="RU004514"/>
    </source>
</evidence>
<evidence type="ECO:0000259" key="5">
    <source>
        <dbReference type="Pfam" id="PF01168"/>
    </source>
</evidence>
<dbReference type="PIRSF" id="PIRSF004848">
    <property type="entry name" value="YBL036c_PLPDEIII"/>
    <property type="match status" value="1"/>
</dbReference>
<dbReference type="STRING" id="1265861.BCAMP_02570"/>
<dbReference type="Gene3D" id="3.20.20.10">
    <property type="entry name" value="Alanine racemase"/>
    <property type="match status" value="1"/>
</dbReference>
<dbReference type="Proteomes" id="UP000019243">
    <property type="component" value="Unassembled WGS sequence"/>
</dbReference>
<dbReference type="GO" id="GO:0030170">
    <property type="term" value="F:pyridoxal phosphate binding"/>
    <property type="evidence" value="ECO:0007669"/>
    <property type="project" value="UniProtKB-UniRule"/>
</dbReference>
<evidence type="ECO:0000256" key="3">
    <source>
        <dbReference type="PIRSR" id="PIRSR004848-1"/>
    </source>
</evidence>
<dbReference type="PATRIC" id="fig|1265861.3.peg.501"/>
<evidence type="ECO:0000313" key="7">
    <source>
        <dbReference type="Proteomes" id="UP000019243"/>
    </source>
</evidence>
<dbReference type="Pfam" id="PF01168">
    <property type="entry name" value="Ala_racemase_N"/>
    <property type="match status" value="1"/>
</dbReference>
<comment type="similarity">
    <text evidence="2 4">Belongs to the pyridoxal phosphate-binding protein YggS/PROSC family.</text>
</comment>
<dbReference type="PROSITE" id="PS01211">
    <property type="entry name" value="UPF0001"/>
    <property type="match status" value="1"/>
</dbReference>
<organism evidence="6 7">
    <name type="scientific">Brochothrix campestris FSL F6-1037</name>
    <dbReference type="NCBI Taxonomy" id="1265861"/>
    <lineage>
        <taxon>Bacteria</taxon>
        <taxon>Bacillati</taxon>
        <taxon>Bacillota</taxon>
        <taxon>Bacilli</taxon>
        <taxon>Bacillales</taxon>
        <taxon>Listeriaceae</taxon>
        <taxon>Brochothrix</taxon>
    </lineage>
</organism>
<dbReference type="SUPFAM" id="SSF51419">
    <property type="entry name" value="PLP-binding barrel"/>
    <property type="match status" value="1"/>
</dbReference>
<evidence type="ECO:0000313" key="6">
    <source>
        <dbReference type="EMBL" id="EUJ41731.1"/>
    </source>
</evidence>
<dbReference type="OrthoDB" id="9804072at2"/>
<comment type="cofactor">
    <cofactor evidence="3">
        <name>pyridoxal 5'-phosphate</name>
        <dbReference type="ChEBI" id="CHEBI:597326"/>
    </cofactor>
</comment>
<dbReference type="FunFam" id="3.20.20.10:FF:000018">
    <property type="entry name" value="Pyridoxal phosphate homeostasis protein"/>
    <property type="match status" value="1"/>
</dbReference>
<keyword evidence="7" id="KW-1185">Reference proteome</keyword>
<dbReference type="AlphaFoldDB" id="W7D171"/>
<protein>
    <recommendedName>
        <fullName evidence="2">Pyridoxal phosphate homeostasis protein</fullName>
        <shortName evidence="2">PLP homeostasis protein</shortName>
    </recommendedName>
</protein>
<dbReference type="PANTHER" id="PTHR10146:SF14">
    <property type="entry name" value="PYRIDOXAL PHOSPHATE HOMEOSTASIS PROTEIN"/>
    <property type="match status" value="1"/>
</dbReference>
<dbReference type="EMBL" id="AODH01000009">
    <property type="protein sequence ID" value="EUJ41731.1"/>
    <property type="molecule type" value="Genomic_DNA"/>
</dbReference>
<keyword evidence="1 2" id="KW-0663">Pyridoxal phosphate</keyword>
<dbReference type="PANTHER" id="PTHR10146">
    <property type="entry name" value="PROLINE SYNTHETASE CO-TRANSCRIBED BACTERIAL HOMOLOG PROTEIN"/>
    <property type="match status" value="1"/>
</dbReference>
<reference evidence="6 7" key="1">
    <citation type="submission" date="2012-12" db="EMBL/GenBank/DDBJ databases">
        <title>Novel taxa of Listeriaceae from agricultural environments in the United States.</title>
        <authorList>
            <person name="den Bakker H.C."/>
            <person name="Allred A."/>
            <person name="Warchocki S."/>
            <person name="Wright E.M."/>
            <person name="Burrell A."/>
            <person name="Nightingale K.K."/>
            <person name="Kephart D."/>
            <person name="Wiedmann M."/>
        </authorList>
    </citation>
    <scope>NUCLEOTIDE SEQUENCE [LARGE SCALE GENOMIC DNA]</scope>
    <source>
        <strain evidence="6 7">FSL F6-1037</strain>
    </source>
</reference>
<dbReference type="InterPro" id="IPR011078">
    <property type="entry name" value="PyrdxlP_homeostasis"/>
</dbReference>
<dbReference type="CDD" id="cd00635">
    <property type="entry name" value="PLPDE_III_YBL036c_like"/>
    <property type="match status" value="1"/>
</dbReference>